<dbReference type="Gene3D" id="3.90.960.10">
    <property type="entry name" value="YbaK/aminoacyl-tRNA synthetase-associated domain"/>
    <property type="match status" value="1"/>
</dbReference>
<reference evidence="4" key="2">
    <citation type="journal article" date="2021" name="Genome Biol. Evol.">
        <title>Developing a high-quality reference genome for a parasitic bivalve with doubly uniparental inheritance (Bivalvia: Unionida).</title>
        <authorList>
            <person name="Smith C.H."/>
        </authorList>
    </citation>
    <scope>NUCLEOTIDE SEQUENCE</scope>
    <source>
        <strain evidence="4">CHS0354</strain>
        <tissue evidence="4">Mantle</tissue>
    </source>
</reference>
<accession>A0AAE0TB54</accession>
<evidence type="ECO:0000259" key="3">
    <source>
        <dbReference type="Pfam" id="PF04073"/>
    </source>
</evidence>
<dbReference type="CDD" id="cd04335">
    <property type="entry name" value="PrdX_deacylase"/>
    <property type="match status" value="1"/>
</dbReference>
<dbReference type="Proteomes" id="UP001195483">
    <property type="component" value="Unassembled WGS sequence"/>
</dbReference>
<comment type="similarity">
    <text evidence="1">Belongs to the PRORSD1 family.</text>
</comment>
<evidence type="ECO:0000313" key="4">
    <source>
        <dbReference type="EMBL" id="KAK3606783.1"/>
    </source>
</evidence>
<sequence>MMSERELLAFLDECGINYRLERHEAVYTVEQSDRIQTGLSGKGTKNLFLRDKKGTRNFLVVADKHKQADLKALTQVLKADRLSFGSPERLKDALGILPGSVTVLSCINDTDKRVELYIDRDIWEADSITCHPLSSEKGKIELTGGDSVNFKIEHTEKSGFMLSGGIDLKIFEIGAGIISTTEKFKLKFDDSANDDSANSIQQKTMVYEALFGIPFPIFNLNLALGAGDREMEAKLAFADKKNY</sequence>
<proteinExistence type="inferred from homology"/>
<evidence type="ECO:0000313" key="5">
    <source>
        <dbReference type="Proteomes" id="UP001195483"/>
    </source>
</evidence>
<dbReference type="PANTHER" id="PTHR31423">
    <property type="entry name" value="YBAK DOMAIN-CONTAINING PROTEIN"/>
    <property type="match status" value="1"/>
</dbReference>
<protein>
    <recommendedName>
        <fullName evidence="2">PrdX deacylase domain-containing protein 1</fullName>
    </recommendedName>
</protein>
<dbReference type="Pfam" id="PF04073">
    <property type="entry name" value="tRNA_edit"/>
    <property type="match status" value="1"/>
</dbReference>
<reference evidence="4" key="1">
    <citation type="journal article" date="2021" name="Genome Biol. Evol.">
        <title>A High-Quality Reference Genome for a Parasitic Bivalve with Doubly Uniparental Inheritance (Bivalvia: Unionida).</title>
        <authorList>
            <person name="Smith C.H."/>
        </authorList>
    </citation>
    <scope>NUCLEOTIDE SEQUENCE</scope>
    <source>
        <strain evidence="4">CHS0354</strain>
    </source>
</reference>
<evidence type="ECO:0000256" key="2">
    <source>
        <dbReference type="ARBA" id="ARBA00031612"/>
    </source>
</evidence>
<comment type="caution">
    <text evidence="4">The sequence shown here is derived from an EMBL/GenBank/DDBJ whole genome shotgun (WGS) entry which is preliminary data.</text>
</comment>
<dbReference type="InterPro" id="IPR036754">
    <property type="entry name" value="YbaK/aa-tRNA-synt-asso_dom_sf"/>
</dbReference>
<organism evidence="4 5">
    <name type="scientific">Potamilus streckersoni</name>
    <dbReference type="NCBI Taxonomy" id="2493646"/>
    <lineage>
        <taxon>Eukaryota</taxon>
        <taxon>Metazoa</taxon>
        <taxon>Spiralia</taxon>
        <taxon>Lophotrochozoa</taxon>
        <taxon>Mollusca</taxon>
        <taxon>Bivalvia</taxon>
        <taxon>Autobranchia</taxon>
        <taxon>Heteroconchia</taxon>
        <taxon>Palaeoheterodonta</taxon>
        <taxon>Unionida</taxon>
        <taxon>Unionoidea</taxon>
        <taxon>Unionidae</taxon>
        <taxon>Ambleminae</taxon>
        <taxon>Lampsilini</taxon>
        <taxon>Potamilus</taxon>
    </lineage>
</organism>
<dbReference type="InterPro" id="IPR040285">
    <property type="entry name" value="ProX/PRXD1"/>
</dbReference>
<dbReference type="PANTHER" id="PTHR31423:SF3">
    <property type="entry name" value="PROLYL-TRNA SYNTHETASE ASSOCIATED DOMAIN-CONTAINING PROTEIN 1-RELATED"/>
    <property type="match status" value="1"/>
</dbReference>
<evidence type="ECO:0000256" key="1">
    <source>
        <dbReference type="ARBA" id="ARBA00010201"/>
    </source>
</evidence>
<dbReference type="SUPFAM" id="SSF55826">
    <property type="entry name" value="YbaK/ProRS associated domain"/>
    <property type="match status" value="1"/>
</dbReference>
<name>A0AAE0TB54_9BIVA</name>
<gene>
    <name evidence="4" type="ORF">CHS0354_018377</name>
</gene>
<dbReference type="GO" id="GO:0002161">
    <property type="term" value="F:aminoacyl-tRNA deacylase activity"/>
    <property type="evidence" value="ECO:0007669"/>
    <property type="project" value="InterPro"/>
</dbReference>
<reference evidence="4" key="3">
    <citation type="submission" date="2023-05" db="EMBL/GenBank/DDBJ databases">
        <authorList>
            <person name="Smith C.H."/>
        </authorList>
    </citation>
    <scope>NUCLEOTIDE SEQUENCE</scope>
    <source>
        <strain evidence="4">CHS0354</strain>
        <tissue evidence="4">Mantle</tissue>
    </source>
</reference>
<dbReference type="InterPro" id="IPR007214">
    <property type="entry name" value="YbaK/aa-tRNA-synth-assoc-dom"/>
</dbReference>
<feature type="domain" description="YbaK/aminoacyl-tRNA synthetase-associated" evidence="3">
    <location>
        <begin position="23"/>
        <end position="136"/>
    </location>
</feature>
<keyword evidence="5" id="KW-1185">Reference proteome</keyword>
<dbReference type="EMBL" id="JAEAOA010001141">
    <property type="protein sequence ID" value="KAK3606783.1"/>
    <property type="molecule type" value="Genomic_DNA"/>
</dbReference>
<dbReference type="AlphaFoldDB" id="A0AAE0TB54"/>